<name>A0AAI9K4V8_9FIRM</name>
<dbReference type="AlphaFoldDB" id="A0AAI9K4V8"/>
<evidence type="ECO:0000313" key="2">
    <source>
        <dbReference type="EMBL" id="GFO95302.1"/>
    </source>
</evidence>
<gene>
    <name evidence="2" type="ORF">COEU31_23480</name>
</gene>
<evidence type="ECO:0000313" key="3">
    <source>
        <dbReference type="Proteomes" id="UP000660047"/>
    </source>
</evidence>
<sequence length="321" mass="34966">MYLVFDVGATFIKYALMDDEGNISGKGKTPTDRYAEAGTPAFVAQIKKVYDEKVLDCDITGIAMGLPGQIDVERGIVYGGGGIKYLDGAHLGDLISEACGGVSVALENDGKCAALAELWLGNASTATNAAVVVVGTGIGGGIIIDRKIHRGKRLLAGELSYALMNMTREEADNVRCCEELTVEETFEYNPFMVTSTCTASSITYKASKIMHMKPEEVTGEMVYQWIDEGNQEIIDMVEDSYFSIAKLCCNLYMTIDPDVILIGGGMSANPNFVPGVKKYVDKIRKITKTYDGMVIDTCKFRNDSNLLGALYNYKQKYEGVK</sequence>
<reference evidence="2" key="1">
    <citation type="submission" date="2020-06" db="EMBL/GenBank/DDBJ databases">
        <title>Characterization of fructooligosaccharide metabolism and fructooligosaccharide-degrading enzymes in human commensal butyrate producers.</title>
        <authorList>
            <person name="Tanno H."/>
            <person name="Fujii T."/>
            <person name="Hirano K."/>
            <person name="Maeno S."/>
            <person name="Tonozuka T."/>
            <person name="Sakamoto M."/>
            <person name="Ohkuma M."/>
            <person name="Tochio T."/>
            <person name="Endo A."/>
        </authorList>
    </citation>
    <scope>NUCLEOTIDE SEQUENCE</scope>
    <source>
        <strain evidence="2">JCM 31265</strain>
    </source>
</reference>
<comment type="similarity">
    <text evidence="1">Belongs to the ROK (NagC/XylR) family.</text>
</comment>
<comment type="caution">
    <text evidence="2">The sequence shown here is derived from an EMBL/GenBank/DDBJ whole genome shotgun (WGS) entry which is preliminary data.</text>
</comment>
<dbReference type="EMBL" id="BLYL01000016">
    <property type="protein sequence ID" value="GFO95302.1"/>
    <property type="molecule type" value="Genomic_DNA"/>
</dbReference>
<keyword evidence="2" id="KW-0418">Kinase</keyword>
<evidence type="ECO:0000256" key="1">
    <source>
        <dbReference type="ARBA" id="ARBA00006479"/>
    </source>
</evidence>
<dbReference type="CDD" id="cd24152">
    <property type="entry name" value="ASKHA_NBD_ROK-like"/>
    <property type="match status" value="1"/>
</dbReference>
<protein>
    <submittedName>
        <fullName evidence="2">Sugar kinase</fullName>
    </submittedName>
</protein>
<keyword evidence="2" id="KW-0808">Transferase</keyword>
<dbReference type="PANTHER" id="PTHR18964:SF170">
    <property type="entry name" value="SUGAR KINASE"/>
    <property type="match status" value="1"/>
</dbReference>
<dbReference type="InterPro" id="IPR000600">
    <property type="entry name" value="ROK"/>
</dbReference>
<dbReference type="GO" id="GO:0016301">
    <property type="term" value="F:kinase activity"/>
    <property type="evidence" value="ECO:0007669"/>
    <property type="project" value="UniProtKB-KW"/>
</dbReference>
<dbReference type="Pfam" id="PF00480">
    <property type="entry name" value="ROK"/>
    <property type="match status" value="1"/>
</dbReference>
<dbReference type="Proteomes" id="UP000660047">
    <property type="component" value="Unassembled WGS sequence"/>
</dbReference>
<dbReference type="SUPFAM" id="SSF53067">
    <property type="entry name" value="Actin-like ATPase domain"/>
    <property type="match status" value="1"/>
</dbReference>
<dbReference type="PANTHER" id="PTHR18964">
    <property type="entry name" value="ROK (REPRESSOR, ORF, KINASE) FAMILY"/>
    <property type="match status" value="1"/>
</dbReference>
<dbReference type="Gene3D" id="3.30.420.40">
    <property type="match status" value="2"/>
</dbReference>
<accession>A0AAI9K4V8</accession>
<dbReference type="InterPro" id="IPR043129">
    <property type="entry name" value="ATPase_NBD"/>
</dbReference>
<dbReference type="RefSeq" id="WP_015534022.1">
    <property type="nucleotide sequence ID" value="NZ_BLYL01000016.1"/>
</dbReference>
<organism evidence="2 3">
    <name type="scientific">Coprococcus eutactus</name>
    <dbReference type="NCBI Taxonomy" id="33043"/>
    <lineage>
        <taxon>Bacteria</taxon>
        <taxon>Bacillati</taxon>
        <taxon>Bacillota</taxon>
        <taxon>Clostridia</taxon>
        <taxon>Lachnospirales</taxon>
        <taxon>Lachnospiraceae</taxon>
        <taxon>Coprococcus</taxon>
    </lineage>
</organism>
<proteinExistence type="inferred from homology"/>